<dbReference type="InterPro" id="IPR029039">
    <property type="entry name" value="Flavoprotein-like_sf"/>
</dbReference>
<dbReference type="InterPro" id="IPR005025">
    <property type="entry name" value="FMN_Rdtase-like_dom"/>
</dbReference>
<gene>
    <name evidence="2" type="ORF">PSQ90_09090</name>
</gene>
<dbReference type="Pfam" id="PF03358">
    <property type="entry name" value="FMN_red"/>
    <property type="match status" value="1"/>
</dbReference>
<dbReference type="Proteomes" id="UP001222118">
    <property type="component" value="Chromosome"/>
</dbReference>
<dbReference type="Gene3D" id="3.40.50.360">
    <property type="match status" value="1"/>
</dbReference>
<protein>
    <submittedName>
        <fullName evidence="2">NAD(P)H-dependent oxidoreductase</fullName>
    </submittedName>
</protein>
<dbReference type="SUPFAM" id="SSF52218">
    <property type="entry name" value="Flavoproteins"/>
    <property type="match status" value="1"/>
</dbReference>
<evidence type="ECO:0000259" key="1">
    <source>
        <dbReference type="Pfam" id="PF03358"/>
    </source>
</evidence>
<reference evidence="2 3" key="1">
    <citation type="submission" date="2023-02" db="EMBL/GenBank/DDBJ databases">
        <title>Devosia chondri sp. nov., isolated from the phycosphere of marine algae.</title>
        <authorList>
            <person name="Kim J.M."/>
            <person name="Lee J.K."/>
            <person name="Choi B.J."/>
            <person name="Bayburt H."/>
            <person name="Jeon C.O."/>
        </authorList>
    </citation>
    <scope>NUCLEOTIDE SEQUENCE [LARGE SCALE GENOMIC DNA]</scope>
    <source>
        <strain evidence="2 3">G2-5</strain>
    </source>
</reference>
<organism evidence="2 3">
    <name type="scientific">Devosia rhodophyticola</name>
    <dbReference type="NCBI Taxonomy" id="3026423"/>
    <lineage>
        <taxon>Bacteria</taxon>
        <taxon>Pseudomonadati</taxon>
        <taxon>Pseudomonadota</taxon>
        <taxon>Alphaproteobacteria</taxon>
        <taxon>Hyphomicrobiales</taxon>
        <taxon>Devosiaceae</taxon>
        <taxon>Devosia</taxon>
    </lineage>
</organism>
<accession>A0ABY7YT25</accession>
<dbReference type="EMBL" id="CP118247">
    <property type="protein sequence ID" value="WDR04493.1"/>
    <property type="molecule type" value="Genomic_DNA"/>
</dbReference>
<evidence type="ECO:0000313" key="2">
    <source>
        <dbReference type="EMBL" id="WDR04493.1"/>
    </source>
</evidence>
<sequence>MKFSIFSCSLDPASRSLLIAREVEALLAGKGHVSTFIDLRTTGLPPFDNTSCFNHPEYALAHRAIEESHGVFIASPIYNWSLESAAANLIELTGATGNGGRRAAWFDKIVTFLCADGLPHSYMAYGPVALSLMLDFKCVINPYTVYATDQDFDAETSFSTKLRSRINKTVEVKIELANGLSNRVYRSGWEV</sequence>
<proteinExistence type="predicted"/>
<dbReference type="RefSeq" id="WP_282210014.1">
    <property type="nucleotide sequence ID" value="NZ_CP118247.1"/>
</dbReference>
<name>A0ABY7YT25_9HYPH</name>
<keyword evidence="3" id="KW-1185">Reference proteome</keyword>
<evidence type="ECO:0000313" key="3">
    <source>
        <dbReference type="Proteomes" id="UP001222118"/>
    </source>
</evidence>
<feature type="domain" description="NADPH-dependent FMN reductase-like" evidence="1">
    <location>
        <begin position="1"/>
        <end position="117"/>
    </location>
</feature>